<reference evidence="13" key="1">
    <citation type="submission" date="2018-06" db="EMBL/GenBank/DDBJ databases">
        <authorList>
            <person name="Zhirakovskaya E."/>
        </authorList>
    </citation>
    <scope>NUCLEOTIDE SEQUENCE</scope>
</reference>
<dbReference type="CDD" id="cd00861">
    <property type="entry name" value="ProRS_anticodon_short"/>
    <property type="match status" value="1"/>
</dbReference>
<proteinExistence type="predicted"/>
<dbReference type="AlphaFoldDB" id="A0A3B1DG85"/>
<keyword evidence="9 13" id="KW-0030">Aminoacyl-tRNA synthetase</keyword>
<evidence type="ECO:0000256" key="6">
    <source>
        <dbReference type="ARBA" id="ARBA00022741"/>
    </source>
</evidence>
<evidence type="ECO:0000256" key="3">
    <source>
        <dbReference type="ARBA" id="ARBA00012831"/>
    </source>
</evidence>
<dbReference type="PRINTS" id="PR01046">
    <property type="entry name" value="TRNASYNTHPRO"/>
</dbReference>
<name>A0A3B1DG85_9ZZZZ</name>
<keyword evidence="8" id="KW-0648">Protein biosynthesis</keyword>
<dbReference type="CDD" id="cd00779">
    <property type="entry name" value="ProRS_core_prok"/>
    <property type="match status" value="1"/>
</dbReference>
<keyword evidence="7" id="KW-0067">ATP-binding</keyword>
<dbReference type="InterPro" id="IPR002314">
    <property type="entry name" value="aa-tRNA-synt_IIb"/>
</dbReference>
<dbReference type="InterPro" id="IPR006195">
    <property type="entry name" value="aa-tRNA-synth_II"/>
</dbReference>
<dbReference type="GO" id="GO:0004827">
    <property type="term" value="F:proline-tRNA ligase activity"/>
    <property type="evidence" value="ECO:0007669"/>
    <property type="project" value="UniProtKB-EC"/>
</dbReference>
<dbReference type="InterPro" id="IPR033730">
    <property type="entry name" value="ProRS_core_prok"/>
</dbReference>
<evidence type="ECO:0000256" key="11">
    <source>
        <dbReference type="ARBA" id="ARBA00047671"/>
    </source>
</evidence>
<evidence type="ECO:0000256" key="5">
    <source>
        <dbReference type="ARBA" id="ARBA00022598"/>
    </source>
</evidence>
<dbReference type="FunFam" id="3.30.930.10:FF:000042">
    <property type="entry name" value="probable proline--tRNA ligase, mitochondrial"/>
    <property type="match status" value="1"/>
</dbReference>
<dbReference type="GO" id="GO:0006433">
    <property type="term" value="P:prolyl-tRNA aminoacylation"/>
    <property type="evidence" value="ECO:0007669"/>
    <property type="project" value="InterPro"/>
</dbReference>
<evidence type="ECO:0000256" key="10">
    <source>
        <dbReference type="ARBA" id="ARBA00029731"/>
    </source>
</evidence>
<evidence type="ECO:0000256" key="9">
    <source>
        <dbReference type="ARBA" id="ARBA00023146"/>
    </source>
</evidence>
<dbReference type="InterPro" id="IPR050062">
    <property type="entry name" value="Pro-tRNA_synthetase"/>
</dbReference>
<comment type="catalytic activity">
    <reaction evidence="11">
        <text>tRNA(Pro) + L-proline + ATP = L-prolyl-tRNA(Pro) + AMP + diphosphate</text>
        <dbReference type="Rhea" id="RHEA:14305"/>
        <dbReference type="Rhea" id="RHEA-COMP:9700"/>
        <dbReference type="Rhea" id="RHEA-COMP:9702"/>
        <dbReference type="ChEBI" id="CHEBI:30616"/>
        <dbReference type="ChEBI" id="CHEBI:33019"/>
        <dbReference type="ChEBI" id="CHEBI:60039"/>
        <dbReference type="ChEBI" id="CHEBI:78442"/>
        <dbReference type="ChEBI" id="CHEBI:78532"/>
        <dbReference type="ChEBI" id="CHEBI:456215"/>
        <dbReference type="EC" id="6.1.1.15"/>
    </reaction>
</comment>
<dbReference type="SUPFAM" id="SSF52954">
    <property type="entry name" value="Class II aaRS ABD-related"/>
    <property type="match status" value="1"/>
</dbReference>
<dbReference type="InterPro" id="IPR004500">
    <property type="entry name" value="Pro-tRNA-synth_IIa_bac-type"/>
</dbReference>
<protein>
    <recommendedName>
        <fullName evidence="3">proline--tRNA ligase</fullName>
        <ecNumber evidence="3">6.1.1.15</ecNumber>
    </recommendedName>
    <alternativeName>
        <fullName evidence="10">Prolyl-tRNA synthetase</fullName>
    </alternativeName>
</protein>
<dbReference type="Gene3D" id="3.40.50.800">
    <property type="entry name" value="Anticodon-binding domain"/>
    <property type="match status" value="1"/>
</dbReference>
<evidence type="ECO:0000256" key="4">
    <source>
        <dbReference type="ARBA" id="ARBA00022490"/>
    </source>
</evidence>
<dbReference type="GO" id="GO:0005829">
    <property type="term" value="C:cytosol"/>
    <property type="evidence" value="ECO:0007669"/>
    <property type="project" value="TreeGrafter"/>
</dbReference>
<comment type="subunit">
    <text evidence="2">Homodimer.</text>
</comment>
<comment type="subcellular location">
    <subcellularLocation>
        <location evidence="1">Cytoplasm</location>
    </subcellularLocation>
</comment>
<dbReference type="Pfam" id="PF00587">
    <property type="entry name" value="tRNA-synt_2b"/>
    <property type="match status" value="1"/>
</dbReference>
<keyword evidence="4" id="KW-0963">Cytoplasm</keyword>
<dbReference type="InterPro" id="IPR002316">
    <property type="entry name" value="Pro-tRNA-ligase_IIa"/>
</dbReference>
<evidence type="ECO:0000256" key="8">
    <source>
        <dbReference type="ARBA" id="ARBA00022917"/>
    </source>
</evidence>
<dbReference type="PROSITE" id="PS50862">
    <property type="entry name" value="AA_TRNA_LIGASE_II"/>
    <property type="match status" value="1"/>
</dbReference>
<dbReference type="InterPro" id="IPR036621">
    <property type="entry name" value="Anticodon-bd_dom_sf"/>
</dbReference>
<dbReference type="InterPro" id="IPR045864">
    <property type="entry name" value="aa-tRNA-synth_II/BPL/LPL"/>
</dbReference>
<evidence type="ECO:0000259" key="12">
    <source>
        <dbReference type="PROSITE" id="PS50862"/>
    </source>
</evidence>
<dbReference type="SUPFAM" id="SSF55681">
    <property type="entry name" value="Class II aaRS and biotin synthetases"/>
    <property type="match status" value="1"/>
</dbReference>
<dbReference type="Gene3D" id="3.30.930.10">
    <property type="entry name" value="Bira Bifunctional Protein, Domain 2"/>
    <property type="match status" value="1"/>
</dbReference>
<organism evidence="13">
    <name type="scientific">hydrothermal vent metagenome</name>
    <dbReference type="NCBI Taxonomy" id="652676"/>
    <lineage>
        <taxon>unclassified sequences</taxon>
        <taxon>metagenomes</taxon>
        <taxon>ecological metagenomes</taxon>
    </lineage>
</organism>
<keyword evidence="5 13" id="KW-0436">Ligase</keyword>
<dbReference type="PANTHER" id="PTHR42753:SF2">
    <property type="entry name" value="PROLINE--TRNA LIGASE"/>
    <property type="match status" value="1"/>
</dbReference>
<keyword evidence="6" id="KW-0547">Nucleotide-binding</keyword>
<dbReference type="EMBL" id="UOGJ01000026">
    <property type="protein sequence ID" value="VAX35054.1"/>
    <property type="molecule type" value="Genomic_DNA"/>
</dbReference>
<dbReference type="InterPro" id="IPR004154">
    <property type="entry name" value="Anticodon-bd"/>
</dbReference>
<dbReference type="PANTHER" id="PTHR42753">
    <property type="entry name" value="MITOCHONDRIAL RIBOSOME PROTEIN L39/PROLYL-TRNA LIGASE FAMILY MEMBER"/>
    <property type="match status" value="1"/>
</dbReference>
<dbReference type="Pfam" id="PF03129">
    <property type="entry name" value="HGTP_anticodon"/>
    <property type="match status" value="1"/>
</dbReference>
<dbReference type="NCBIfam" id="TIGR00409">
    <property type="entry name" value="proS_fam_II"/>
    <property type="match status" value="1"/>
</dbReference>
<feature type="domain" description="Aminoacyl-transfer RNA synthetases class-II family profile" evidence="12">
    <location>
        <begin position="38"/>
        <end position="316"/>
    </location>
</feature>
<evidence type="ECO:0000256" key="7">
    <source>
        <dbReference type="ARBA" id="ARBA00022840"/>
    </source>
</evidence>
<evidence type="ECO:0000313" key="13">
    <source>
        <dbReference type="EMBL" id="VAX35054.1"/>
    </source>
</evidence>
<dbReference type="EC" id="6.1.1.15" evidence="3"/>
<dbReference type="InterPro" id="IPR044140">
    <property type="entry name" value="ProRS_anticodon_short"/>
</dbReference>
<dbReference type="GO" id="GO:0005524">
    <property type="term" value="F:ATP binding"/>
    <property type="evidence" value="ECO:0007669"/>
    <property type="project" value="UniProtKB-KW"/>
</dbReference>
<sequence>MQWSKYFIPTLKEIPIGTEAISHQLLLRGGLVHMLTSGVYSYLPLGLRVLRNIEKIIREEMNAVGAQELFLPCLHPIDIWKKTGRDEVLDEVMIKFEDNRGRPMCLGPTHEEIITDLVKNFVQSYRQLPVMLYQIQTKFRDELRARFGIVRACEFIMKDAYSFDRDIEGLKKNYQLMYEAYQNIFKRLNLEVAILEADSGAMGGDVSHEFMVPAPIGEDTVVSCPACGMNSAPNEEYAQKKICPKCQKGTLETHVAIELGHIFQLGTKYSKALGAQFLDEDGQRKDIIMGCYGIGVSRVIAAIVEKHHDNKGIIWPKEVAPFDVEVLPLQSSQDDTEILGLANQYYQELTEAGLEVLVDDRDERPGKKFNDADLIGMPLRVTIGKRNLKEGKVELKLRAQDDMVLIDKGELKAKVFELLNI</sequence>
<evidence type="ECO:0000256" key="2">
    <source>
        <dbReference type="ARBA" id="ARBA00011738"/>
    </source>
</evidence>
<evidence type="ECO:0000256" key="1">
    <source>
        <dbReference type="ARBA" id="ARBA00004496"/>
    </source>
</evidence>
<accession>A0A3B1DG85</accession>
<gene>
    <name evidence="13" type="ORF">MNBD_UNCLBAC01-195</name>
</gene>